<feature type="transmembrane region" description="Helical" evidence="1">
    <location>
        <begin position="189"/>
        <end position="207"/>
    </location>
</feature>
<name>A0AAU7VJS0_9FIRM</name>
<feature type="transmembrane region" description="Helical" evidence="1">
    <location>
        <begin position="12"/>
        <end position="35"/>
    </location>
</feature>
<feature type="transmembrane region" description="Helical" evidence="1">
    <location>
        <begin position="163"/>
        <end position="183"/>
    </location>
</feature>
<dbReference type="RefSeq" id="WP_350343097.1">
    <property type="nucleotide sequence ID" value="NZ_CP158367.1"/>
</dbReference>
<gene>
    <name evidence="2" type="ORF">PRVXT_002377</name>
</gene>
<feature type="transmembrane region" description="Helical" evidence="1">
    <location>
        <begin position="219"/>
        <end position="238"/>
    </location>
</feature>
<evidence type="ECO:0000256" key="1">
    <source>
        <dbReference type="SAM" id="Phobius"/>
    </source>
</evidence>
<reference evidence="2" key="2">
    <citation type="submission" date="2024-06" db="EMBL/GenBank/DDBJ databases">
        <authorList>
            <person name="Petrova K.O."/>
            <person name="Toshchakov S.V."/>
            <person name="Boltjanskaja Y.V."/>
            <person name="Kevbrin V."/>
        </authorList>
    </citation>
    <scope>NUCLEOTIDE SEQUENCE</scope>
    <source>
        <strain evidence="2">Z-910T</strain>
    </source>
</reference>
<dbReference type="EMBL" id="CP158367">
    <property type="protein sequence ID" value="XBX74343.1"/>
    <property type="molecule type" value="Genomic_DNA"/>
</dbReference>
<organism evidence="2">
    <name type="scientific">Proteinivorax tanatarense</name>
    <dbReference type="NCBI Taxonomy" id="1260629"/>
    <lineage>
        <taxon>Bacteria</taxon>
        <taxon>Bacillati</taxon>
        <taxon>Bacillota</taxon>
        <taxon>Clostridia</taxon>
        <taxon>Eubacteriales</taxon>
        <taxon>Proteinivoracaceae</taxon>
        <taxon>Proteinivorax</taxon>
    </lineage>
</organism>
<dbReference type="Pfam" id="PF16481">
    <property type="entry name" value="DUF5058"/>
    <property type="match status" value="1"/>
</dbReference>
<dbReference type="AlphaFoldDB" id="A0AAU7VJS0"/>
<proteinExistence type="predicted"/>
<accession>A0AAU7VJS0</accession>
<sequence>MSFQDVANSTLLYLLVIFGLLYIIAFASVFLIQSYKRCLELGIDKKTIYKVIKSTLIFTIVPSIAIVIGFYSLATVFGIPWPWWRLSVLGSVAYELMAADMAAKGMGYNSIALMAEANDPQVFGAVMFVMSIGILGGFLVLLPFAKKMTTGLMEARERKDNTWGIVMTSCFMLTLIAVFFPLMIFDNPVSAATLFTSAFIAFSLGYIAKRFRLLWLNDFILALTLILAMVASVGWSNLLL</sequence>
<dbReference type="InterPro" id="IPR032479">
    <property type="entry name" value="DUF5058"/>
</dbReference>
<protein>
    <submittedName>
        <fullName evidence="2">DUF5058 family protein</fullName>
    </submittedName>
</protein>
<evidence type="ECO:0000313" key="2">
    <source>
        <dbReference type="EMBL" id="XBX74343.1"/>
    </source>
</evidence>
<feature type="transmembrane region" description="Helical" evidence="1">
    <location>
        <begin position="56"/>
        <end position="79"/>
    </location>
</feature>
<keyword evidence="1" id="KW-1133">Transmembrane helix</keyword>
<feature type="transmembrane region" description="Helical" evidence="1">
    <location>
        <begin position="122"/>
        <end position="142"/>
    </location>
</feature>
<keyword evidence="1" id="KW-0812">Transmembrane</keyword>
<keyword evidence="1" id="KW-0472">Membrane</keyword>
<reference evidence="2" key="1">
    <citation type="journal article" date="2013" name="Extremophiles">
        <title>Proteinivorax tanatarense gen. nov., sp. nov., an anaerobic, haloalkaliphilic, proteolytic bacterium isolated from a decaying algal bloom, and proposal of Proteinivoraceae fam. nov.</title>
        <authorList>
            <person name="Kevbrin V."/>
            <person name="Boltyanskaya Y."/>
            <person name="Zhilina T."/>
            <person name="Kolganova T."/>
            <person name="Lavrentjeva E."/>
            <person name="Kuznetsov B."/>
        </authorList>
    </citation>
    <scope>NUCLEOTIDE SEQUENCE</scope>
    <source>
        <strain evidence="2">Z-910T</strain>
    </source>
</reference>